<dbReference type="Proteomes" id="UP000240481">
    <property type="component" value="Unassembled WGS sequence"/>
</dbReference>
<accession>A0A2T3P4N2</accession>
<dbReference type="InterPro" id="IPR026481">
    <property type="entry name" value="CCGSCS"/>
</dbReference>
<proteinExistence type="predicted"/>
<dbReference type="AlphaFoldDB" id="A0A2T3P4N2"/>
<evidence type="ECO:0000313" key="3">
    <source>
        <dbReference type="Proteomes" id="UP000240481"/>
    </source>
</evidence>
<name>A0A2T3P4N2_9GAMM</name>
<dbReference type="RefSeq" id="WP_084711758.1">
    <property type="nucleotide sequence ID" value="NZ_AP024852.1"/>
</dbReference>
<protein>
    <submittedName>
        <fullName evidence="2">CCGSCS motif protein</fullName>
    </submittedName>
</protein>
<keyword evidence="3" id="KW-1185">Reference proteome</keyword>
<dbReference type="EMBL" id="PYLZ01000008">
    <property type="protein sequence ID" value="PSW23463.1"/>
    <property type="molecule type" value="Genomic_DNA"/>
</dbReference>
<sequence>MALSFKKLFKKDDSEAKAVLKQQAQNNVEPTPTKETSEKKKGKHGEPGFCCGSCS</sequence>
<organism evidence="2 3">
    <name type="scientific">Photobacterium swingsii</name>
    <dbReference type="NCBI Taxonomy" id="680026"/>
    <lineage>
        <taxon>Bacteria</taxon>
        <taxon>Pseudomonadati</taxon>
        <taxon>Pseudomonadota</taxon>
        <taxon>Gammaproteobacteria</taxon>
        <taxon>Vibrionales</taxon>
        <taxon>Vibrionaceae</taxon>
        <taxon>Photobacterium</taxon>
    </lineage>
</organism>
<evidence type="ECO:0000313" key="2">
    <source>
        <dbReference type="EMBL" id="PSW23463.1"/>
    </source>
</evidence>
<feature type="region of interest" description="Disordered" evidence="1">
    <location>
        <begin position="16"/>
        <end position="55"/>
    </location>
</feature>
<evidence type="ECO:0000256" key="1">
    <source>
        <dbReference type="SAM" id="MobiDB-lite"/>
    </source>
</evidence>
<dbReference type="NCBIfam" id="TIGR04101">
    <property type="entry name" value="CCGSCS"/>
    <property type="match status" value="1"/>
</dbReference>
<gene>
    <name evidence="2" type="ORF">C9I94_15160</name>
</gene>
<reference evidence="2 3" key="1">
    <citation type="submission" date="2018-01" db="EMBL/GenBank/DDBJ databases">
        <title>Whole genome sequencing of Histamine producing bacteria.</title>
        <authorList>
            <person name="Butler K."/>
        </authorList>
    </citation>
    <scope>NUCLEOTIDE SEQUENCE [LARGE SCALE GENOMIC DNA]</scope>
    <source>
        <strain evidence="2 3">DSM 24669</strain>
    </source>
</reference>
<comment type="caution">
    <text evidence="2">The sequence shown here is derived from an EMBL/GenBank/DDBJ whole genome shotgun (WGS) entry which is preliminary data.</text>
</comment>